<dbReference type="InterPro" id="IPR055259">
    <property type="entry name" value="YkvP/CgeB_Glyco_trans-like"/>
</dbReference>
<sequence length="447" mass="52719">MRKIIFIDSQRQRFETEIHKFMQTLSQRYLSNLGDIVFELFPKEEIKVKEFIHPKELGRIVIFETTKVEYAPGHNIFSLMWAKCFYELGYSVYLLDILYKKASNFQGLIKKINPNLILDNHNVVANQSQLIATQKIPPVNFLELGCPVVLLVGELPLWQEGSLISLETLQFIKKHNHLFYILCHDKSWCLFFERFGIKNVDFLLHYTPYEFSYPTEYLAKTYPISFVGNFFAPSPNHLPKGILTLINNSLQFKKNDLGYKCVTNLIEKILQNGGLRSWHHLAYACNQIGYQYESIRYFVISELIKKYKLTLFGKLVPSDLANHPNIDYKGPAHWLMLPIIFGMTAINLNIHRIVFDTGTQERSFMLIFSKAFFLTDYKEIFSELFPETYKKFTFRTVKELKEKIAYYLKHDNERREISENLYQKAISKYTMRHRAQEILNLLGLRYL</sequence>
<reference evidence="2" key="1">
    <citation type="journal article" date="2020" name="mSystems">
        <title>Genome- and Community-Level Interaction Insights into Carbon Utilization and Element Cycling Functions of Hydrothermarchaeota in Hydrothermal Sediment.</title>
        <authorList>
            <person name="Zhou Z."/>
            <person name="Liu Y."/>
            <person name="Xu W."/>
            <person name="Pan J."/>
            <person name="Luo Z.H."/>
            <person name="Li M."/>
        </authorList>
    </citation>
    <scope>NUCLEOTIDE SEQUENCE [LARGE SCALE GENOMIC DNA]</scope>
    <source>
        <strain evidence="2">HyVt-233</strain>
    </source>
</reference>
<organism evidence="2">
    <name type="scientific">Desulfofervidus auxilii</name>
    <dbReference type="NCBI Taxonomy" id="1621989"/>
    <lineage>
        <taxon>Bacteria</taxon>
        <taxon>Pseudomonadati</taxon>
        <taxon>Thermodesulfobacteriota</taxon>
        <taxon>Candidatus Desulfofervidia</taxon>
        <taxon>Candidatus Desulfofervidales</taxon>
        <taxon>Candidatus Desulfofervidaceae</taxon>
        <taxon>Candidatus Desulfofervidus</taxon>
    </lineage>
</organism>
<dbReference type="AlphaFoldDB" id="A0A7C0U4A9"/>
<feature type="domain" description="Spore protein YkvP/CgeB glycosyl transferase-like" evidence="1">
    <location>
        <begin position="302"/>
        <end position="440"/>
    </location>
</feature>
<evidence type="ECO:0000259" key="1">
    <source>
        <dbReference type="Pfam" id="PF13524"/>
    </source>
</evidence>
<accession>A0A7C0U4A9</accession>
<dbReference type="EMBL" id="DRBS01000368">
    <property type="protein sequence ID" value="HDD45173.1"/>
    <property type="molecule type" value="Genomic_DNA"/>
</dbReference>
<proteinExistence type="predicted"/>
<gene>
    <name evidence="2" type="ORF">ENG63_10000</name>
</gene>
<name>A0A7C0U4A9_DESA2</name>
<evidence type="ECO:0000313" key="2">
    <source>
        <dbReference type="EMBL" id="HDD45173.1"/>
    </source>
</evidence>
<protein>
    <submittedName>
        <fullName evidence="2">Glycosyltransferase family 1 protein</fullName>
    </submittedName>
</protein>
<dbReference type="Proteomes" id="UP000886289">
    <property type="component" value="Unassembled WGS sequence"/>
</dbReference>
<dbReference type="Pfam" id="PF13524">
    <property type="entry name" value="Glyco_trans_1_2"/>
    <property type="match status" value="1"/>
</dbReference>
<comment type="caution">
    <text evidence="2">The sequence shown here is derived from an EMBL/GenBank/DDBJ whole genome shotgun (WGS) entry which is preliminary data.</text>
</comment>